<dbReference type="InterPro" id="IPR000953">
    <property type="entry name" value="Chromo/chromo_shadow_dom"/>
</dbReference>
<feature type="region of interest" description="Disordered" evidence="1">
    <location>
        <begin position="17"/>
        <end position="48"/>
    </location>
</feature>
<reference evidence="3" key="1">
    <citation type="submission" date="2023-03" db="EMBL/GenBank/DDBJ databases">
        <title>Massive genome expansion in bonnet fungi (Mycena s.s.) driven by repeated elements and novel gene families across ecological guilds.</title>
        <authorList>
            <consortium name="Lawrence Berkeley National Laboratory"/>
            <person name="Harder C.B."/>
            <person name="Miyauchi S."/>
            <person name="Viragh M."/>
            <person name="Kuo A."/>
            <person name="Thoen E."/>
            <person name="Andreopoulos B."/>
            <person name="Lu D."/>
            <person name="Skrede I."/>
            <person name="Drula E."/>
            <person name="Henrissat B."/>
            <person name="Morin E."/>
            <person name="Kohler A."/>
            <person name="Barry K."/>
            <person name="LaButti K."/>
            <person name="Morin E."/>
            <person name="Salamov A."/>
            <person name="Lipzen A."/>
            <person name="Mereny Z."/>
            <person name="Hegedus B."/>
            <person name="Baldrian P."/>
            <person name="Stursova M."/>
            <person name="Weitz H."/>
            <person name="Taylor A."/>
            <person name="Grigoriev I.V."/>
            <person name="Nagy L.G."/>
            <person name="Martin F."/>
            <person name="Kauserud H."/>
        </authorList>
    </citation>
    <scope>NUCLEOTIDE SEQUENCE</scope>
    <source>
        <strain evidence="3">CBHHK067</strain>
    </source>
</reference>
<protein>
    <recommendedName>
        <fullName evidence="2">Chromo domain-containing protein</fullName>
    </recommendedName>
</protein>
<name>A0AAD7GAW2_MYCRO</name>
<dbReference type="AlphaFoldDB" id="A0AAD7GAW2"/>
<dbReference type="Gene3D" id="2.40.50.40">
    <property type="match status" value="1"/>
</dbReference>
<evidence type="ECO:0000313" key="3">
    <source>
        <dbReference type="EMBL" id="KAJ7677308.1"/>
    </source>
</evidence>
<evidence type="ECO:0000313" key="4">
    <source>
        <dbReference type="Proteomes" id="UP001221757"/>
    </source>
</evidence>
<evidence type="ECO:0000256" key="1">
    <source>
        <dbReference type="SAM" id="MobiDB-lite"/>
    </source>
</evidence>
<dbReference type="EMBL" id="JARKIE010000139">
    <property type="protein sequence ID" value="KAJ7677308.1"/>
    <property type="molecule type" value="Genomic_DNA"/>
</dbReference>
<evidence type="ECO:0000259" key="2">
    <source>
        <dbReference type="PROSITE" id="PS50013"/>
    </source>
</evidence>
<dbReference type="CDD" id="cd00024">
    <property type="entry name" value="CD_CSD"/>
    <property type="match status" value="1"/>
</dbReference>
<feature type="non-terminal residue" evidence="3">
    <location>
        <position position="1"/>
    </location>
</feature>
<dbReference type="Proteomes" id="UP001221757">
    <property type="component" value="Unassembled WGS sequence"/>
</dbReference>
<dbReference type="SUPFAM" id="SSF54160">
    <property type="entry name" value="Chromo domain-like"/>
    <property type="match status" value="1"/>
</dbReference>
<gene>
    <name evidence="3" type="ORF">B0H17DRAFT_944977</name>
</gene>
<dbReference type="InterPro" id="IPR016197">
    <property type="entry name" value="Chromo-like_dom_sf"/>
</dbReference>
<dbReference type="GO" id="GO:0006338">
    <property type="term" value="P:chromatin remodeling"/>
    <property type="evidence" value="ECO:0007669"/>
    <property type="project" value="UniProtKB-ARBA"/>
</dbReference>
<dbReference type="Pfam" id="PF00385">
    <property type="entry name" value="Chromo"/>
    <property type="match status" value="1"/>
</dbReference>
<organism evidence="3 4">
    <name type="scientific">Mycena rosella</name>
    <name type="common">Pink bonnet</name>
    <name type="synonym">Agaricus rosellus</name>
    <dbReference type="NCBI Taxonomy" id="1033263"/>
    <lineage>
        <taxon>Eukaryota</taxon>
        <taxon>Fungi</taxon>
        <taxon>Dikarya</taxon>
        <taxon>Basidiomycota</taxon>
        <taxon>Agaricomycotina</taxon>
        <taxon>Agaricomycetes</taxon>
        <taxon>Agaricomycetidae</taxon>
        <taxon>Agaricales</taxon>
        <taxon>Marasmiineae</taxon>
        <taxon>Mycenaceae</taxon>
        <taxon>Mycena</taxon>
    </lineage>
</organism>
<accession>A0AAD7GAW2</accession>
<dbReference type="InterPro" id="IPR023780">
    <property type="entry name" value="Chromo_domain"/>
</dbReference>
<proteinExistence type="predicted"/>
<dbReference type="PROSITE" id="PS50013">
    <property type="entry name" value="CHROMO_2"/>
    <property type="match status" value="1"/>
</dbReference>
<comment type="caution">
    <text evidence="3">The sequence shown here is derived from an EMBL/GenBank/DDBJ whole genome shotgun (WGS) entry which is preliminary data.</text>
</comment>
<keyword evidence="4" id="KW-1185">Reference proteome</keyword>
<sequence>KLKYFVHWKGYPKEEDSWEPVENLRDNNGVSDEFHHTHPSAPRPRPRNVRFNYKTIENFTTTPHLPGHLYNWENGKMQSVRPISVDTILKRGVMS</sequence>
<feature type="domain" description="Chromo" evidence="2">
    <location>
        <begin position="1"/>
        <end position="46"/>
    </location>
</feature>